<geneLocation type="plasmid" evidence="1 2">
    <name>p1</name>
</geneLocation>
<protein>
    <submittedName>
        <fullName evidence="1">Uncharacterized protein</fullName>
    </submittedName>
</protein>
<reference evidence="1 2" key="1">
    <citation type="submission" date="2018-09" db="EMBL/GenBank/DDBJ databases">
        <title>Rhizobium sp. MAE2-X.</title>
        <authorList>
            <person name="Lee Y."/>
            <person name="Jeon C.O."/>
        </authorList>
    </citation>
    <scope>NUCLEOTIDE SEQUENCE [LARGE SCALE GENOMIC DNA]</scope>
    <source>
        <strain evidence="1 2">MAE2-X</strain>
        <plasmid evidence="1 2">p1</plasmid>
    </source>
</reference>
<name>A0ABX7F4G0_9HYPH</name>
<organism evidence="1 2">
    <name type="scientific">Rhizobium rosettiformans</name>
    <dbReference type="NCBI Taxonomy" id="1368430"/>
    <lineage>
        <taxon>Bacteria</taxon>
        <taxon>Pseudomonadati</taxon>
        <taxon>Pseudomonadota</taxon>
        <taxon>Alphaproteobacteria</taxon>
        <taxon>Hyphomicrobiales</taxon>
        <taxon>Rhizobiaceae</taxon>
        <taxon>Rhizobium/Agrobacterium group</taxon>
        <taxon>Rhizobium</taxon>
    </lineage>
</organism>
<evidence type="ECO:0000313" key="2">
    <source>
        <dbReference type="Proteomes" id="UP000596351"/>
    </source>
</evidence>
<gene>
    <name evidence="1" type="ORF">D4A92_22370</name>
</gene>
<keyword evidence="2" id="KW-1185">Reference proteome</keyword>
<dbReference type="RefSeq" id="WP_203020750.1">
    <property type="nucleotide sequence ID" value="NZ_CP032406.1"/>
</dbReference>
<dbReference type="Proteomes" id="UP000596351">
    <property type="component" value="Plasmid p1"/>
</dbReference>
<accession>A0ABX7F4G0</accession>
<evidence type="ECO:0000313" key="1">
    <source>
        <dbReference type="EMBL" id="QRF54276.1"/>
    </source>
</evidence>
<proteinExistence type="predicted"/>
<keyword evidence="1" id="KW-0614">Plasmid</keyword>
<sequence>MHLPGSTAIADIATSGPYRIAPNGIAEQLPLRAFDDLNLGVAALLSAETGTSGNLQSTAKSIMLASE</sequence>
<dbReference type="EMBL" id="CP032406">
    <property type="protein sequence ID" value="QRF54276.1"/>
    <property type="molecule type" value="Genomic_DNA"/>
</dbReference>